<feature type="domain" description="N-acetyltransferase" evidence="1">
    <location>
        <begin position="1"/>
        <end position="141"/>
    </location>
</feature>
<keyword evidence="2" id="KW-0808">Transferase</keyword>
<dbReference type="PANTHER" id="PTHR43792:SF1">
    <property type="entry name" value="N-ACETYLTRANSFERASE DOMAIN-CONTAINING PROTEIN"/>
    <property type="match status" value="1"/>
</dbReference>
<evidence type="ECO:0000259" key="1">
    <source>
        <dbReference type="PROSITE" id="PS51186"/>
    </source>
</evidence>
<evidence type="ECO:0000313" key="3">
    <source>
        <dbReference type="Proteomes" id="UP000029868"/>
    </source>
</evidence>
<dbReference type="PANTHER" id="PTHR43792">
    <property type="entry name" value="GNAT FAMILY, PUTATIVE (AFU_ORTHOLOGUE AFUA_3G00765)-RELATED-RELATED"/>
    <property type="match status" value="1"/>
</dbReference>
<sequence length="141" mass="16129">MIVSQTERLIIRLFELTDAMDYMRTGPMASYEKFGFGLYVLELQGCHTPIGMCGLLKRDNLEYADLGFALLPQFYRKGYAKEASLAVLTEARDNYKLSKVSAVTALFNTGSNHLLTSLSFSYKEKIEFYQQETNYYEIALN</sequence>
<dbReference type="GO" id="GO:0016747">
    <property type="term" value="F:acyltransferase activity, transferring groups other than amino-acyl groups"/>
    <property type="evidence" value="ECO:0007669"/>
    <property type="project" value="InterPro"/>
</dbReference>
<dbReference type="InterPro" id="IPR051531">
    <property type="entry name" value="N-acetyltransferase"/>
</dbReference>
<comment type="caution">
    <text evidence="2">The sequence shown here is derived from an EMBL/GenBank/DDBJ whole genome shotgun (WGS) entry which is preliminary data.</text>
</comment>
<dbReference type="OrthoDB" id="9798081at2"/>
<evidence type="ECO:0000313" key="2">
    <source>
        <dbReference type="EMBL" id="KGJ86846.1"/>
    </source>
</evidence>
<gene>
    <name evidence="2" type="ORF">GAB14E_4673</name>
</gene>
<reference evidence="2 3" key="1">
    <citation type="submission" date="2014-08" db="EMBL/GenBank/DDBJ databases">
        <title>Genomic and Phenotypic Diversity of Colwellia psychrerythraea strains from Disparate Marine Basins.</title>
        <authorList>
            <person name="Techtmann S.M."/>
            <person name="Stelling S.C."/>
            <person name="Utturkar S.M."/>
            <person name="Alshibli N."/>
            <person name="Harris A."/>
            <person name="Brown S.D."/>
            <person name="Hazen T.C."/>
        </authorList>
    </citation>
    <scope>NUCLEOTIDE SEQUENCE [LARGE SCALE GENOMIC DNA]</scope>
    <source>
        <strain evidence="2 3">GAB14E</strain>
    </source>
</reference>
<dbReference type="EMBL" id="JQEC01000074">
    <property type="protein sequence ID" value="KGJ86846.1"/>
    <property type="molecule type" value="Genomic_DNA"/>
</dbReference>
<organism evidence="2 3">
    <name type="scientific">Colwellia psychrerythraea</name>
    <name type="common">Vibrio psychroerythus</name>
    <dbReference type="NCBI Taxonomy" id="28229"/>
    <lineage>
        <taxon>Bacteria</taxon>
        <taxon>Pseudomonadati</taxon>
        <taxon>Pseudomonadota</taxon>
        <taxon>Gammaproteobacteria</taxon>
        <taxon>Alteromonadales</taxon>
        <taxon>Colwelliaceae</taxon>
        <taxon>Colwellia</taxon>
    </lineage>
</organism>
<proteinExistence type="predicted"/>
<dbReference type="PATRIC" id="fig|28229.3.peg.4662"/>
<dbReference type="Pfam" id="PF13302">
    <property type="entry name" value="Acetyltransf_3"/>
    <property type="match status" value="1"/>
</dbReference>
<dbReference type="InterPro" id="IPR000182">
    <property type="entry name" value="GNAT_dom"/>
</dbReference>
<dbReference type="InterPro" id="IPR016181">
    <property type="entry name" value="Acyl_CoA_acyltransferase"/>
</dbReference>
<dbReference type="AlphaFoldDB" id="A0A099K903"/>
<dbReference type="PROSITE" id="PS51186">
    <property type="entry name" value="GNAT"/>
    <property type="match status" value="1"/>
</dbReference>
<dbReference type="Gene3D" id="3.40.630.30">
    <property type="match status" value="1"/>
</dbReference>
<name>A0A099K903_COLPS</name>
<dbReference type="Proteomes" id="UP000029868">
    <property type="component" value="Unassembled WGS sequence"/>
</dbReference>
<dbReference type="RefSeq" id="WP_052094150.1">
    <property type="nucleotide sequence ID" value="NZ_JQEC01000074.1"/>
</dbReference>
<protein>
    <submittedName>
        <fullName evidence="2">GCN5-related N-acetyltransferase</fullName>
    </submittedName>
</protein>
<dbReference type="SUPFAM" id="SSF55729">
    <property type="entry name" value="Acyl-CoA N-acyltransferases (Nat)"/>
    <property type="match status" value="1"/>
</dbReference>
<accession>A0A099K903</accession>